<keyword evidence="1" id="KW-1133">Transmembrane helix</keyword>
<feature type="transmembrane region" description="Helical" evidence="1">
    <location>
        <begin position="205"/>
        <end position="228"/>
    </location>
</feature>
<keyword evidence="1" id="KW-0812">Transmembrane</keyword>
<keyword evidence="1" id="KW-0472">Membrane</keyword>
<dbReference type="AlphaFoldDB" id="A0A679IQM1"/>
<gene>
    <name evidence="2" type="ORF">MBUL_00913</name>
</gene>
<feature type="transmembrane region" description="Helical" evidence="1">
    <location>
        <begin position="156"/>
        <end position="174"/>
    </location>
</feature>
<name>A0A679IQM1_9HYPH</name>
<organism evidence="2">
    <name type="scientific">Methylobacterium bullatum</name>
    <dbReference type="NCBI Taxonomy" id="570505"/>
    <lineage>
        <taxon>Bacteria</taxon>
        <taxon>Pseudomonadati</taxon>
        <taxon>Pseudomonadota</taxon>
        <taxon>Alphaproteobacteria</taxon>
        <taxon>Hyphomicrobiales</taxon>
        <taxon>Methylobacteriaceae</taxon>
        <taxon>Methylobacterium</taxon>
    </lineage>
</organism>
<accession>A0A679IQM1</accession>
<protein>
    <submittedName>
        <fullName evidence="2">Uncharacterized protein</fullName>
    </submittedName>
</protein>
<evidence type="ECO:0000313" key="2">
    <source>
        <dbReference type="EMBL" id="CAA2100916.1"/>
    </source>
</evidence>
<feature type="transmembrane region" description="Helical" evidence="1">
    <location>
        <begin position="62"/>
        <end position="78"/>
    </location>
</feature>
<feature type="transmembrane region" description="Helical" evidence="1">
    <location>
        <begin position="126"/>
        <end position="147"/>
    </location>
</feature>
<evidence type="ECO:0000256" key="1">
    <source>
        <dbReference type="SAM" id="Phobius"/>
    </source>
</evidence>
<proteinExistence type="predicted"/>
<sequence length="238" mass="26024">MSGSVVPATDPLAVAEAALADVASSLEPATAHRLPLALKLAYTAFMAVLVPVYWSWYGPTNFLYFCDVALLLTLVGVWRESPLLVSMPTVGILAPQVLWVADFVAELGGVTLTGMTAYMFKAENPLFLRGLSLFHGWLPFLLVYLVWRLGYDRRAWAAWSGLAVAVLLVCFFLMPEPRPDAGLTPVNINYVWGMSDAVAQTMMPAWAWFASLLVVIPLVLCGTTHLVLRRLMPAPAGR</sequence>
<dbReference type="EMBL" id="LR743504">
    <property type="protein sequence ID" value="CAA2100916.1"/>
    <property type="molecule type" value="Genomic_DNA"/>
</dbReference>
<reference evidence="2" key="1">
    <citation type="submission" date="2019-12" db="EMBL/GenBank/DDBJ databases">
        <authorList>
            <person name="Cremers G."/>
        </authorList>
    </citation>
    <scope>NUCLEOTIDE SEQUENCE</scope>
    <source>
        <strain evidence="2">Mbul1</strain>
    </source>
</reference>